<evidence type="ECO:0000313" key="2">
    <source>
        <dbReference type="Proteomes" id="UP000639338"/>
    </source>
</evidence>
<organism evidence="1 2">
    <name type="scientific">Aphidius gifuensis</name>
    <name type="common">Parasitoid wasp</name>
    <dbReference type="NCBI Taxonomy" id="684658"/>
    <lineage>
        <taxon>Eukaryota</taxon>
        <taxon>Metazoa</taxon>
        <taxon>Ecdysozoa</taxon>
        <taxon>Arthropoda</taxon>
        <taxon>Hexapoda</taxon>
        <taxon>Insecta</taxon>
        <taxon>Pterygota</taxon>
        <taxon>Neoptera</taxon>
        <taxon>Endopterygota</taxon>
        <taxon>Hymenoptera</taxon>
        <taxon>Apocrita</taxon>
        <taxon>Ichneumonoidea</taxon>
        <taxon>Braconidae</taxon>
        <taxon>Aphidiinae</taxon>
        <taxon>Aphidius</taxon>
    </lineage>
</organism>
<sequence length="656" mass="75953">MSTLAESRKFDYNYSGSILTEKDINDSFRYIRPNQFNNIVKEVERQRSKRDEEHLWTSVLQHQDLKFKKNTHEYGTVSNYDLMKLEINKKYEEPFEIKEQAFTKRQLESLNSTKRSSSSNSSSETFIVTQDNNNFVDSPKNNSIGKSHISSVTLNDNFNYQKNKNYCNSSPELNLQYEKVTKDRKIYEISLHPNVIKKVLIIQTKISELLNEISYRLGRIPRPDGESDLRRRQQRLAEFGIRFSRNYLYVLGRQVIDIQQHIKAAELTSKEKIKKNNFILHVQAIESKILSSHQLLMYALDAYAKHISSSGIKGHPGKLGDILQVLVQLKEICNKINLSFEFLETENLDIYPLGDNIQTRCYEILSKVNSTSEINSPSAISYGAHSTHGFPGVSDKRKIDNHKIPNLTVGIHPKDRAQRTLSMPINNPPPTPDQSYQNSLIRKSQKIRKSRINGLLHEDKISTTMGLIPKFSETIISSERLSRKLPSTAPSEIKIKKKPKCCYKKSKLSLQSDETVLHDKKSKIKQEDLSNFIPVIADFMALLPKNKPKIKMTNSNDNAKLICVNYEEEKTDDKNEDETKLIVDEKVAERILNYREKFYQFCLTNSMYTSKTSNEPSEVVAWVSEKLKEELLVDLTKKLEMNEVIRRLFDLEFQEF</sequence>
<comment type="caution">
    <text evidence="1">The sequence shown here is derived from an EMBL/GenBank/DDBJ whole genome shotgun (WGS) entry which is preliminary data.</text>
</comment>
<proteinExistence type="predicted"/>
<keyword evidence="2" id="KW-1185">Reference proteome</keyword>
<gene>
    <name evidence="1" type="ORF">HCN44_000197</name>
</gene>
<evidence type="ECO:0000313" key="1">
    <source>
        <dbReference type="EMBL" id="KAF7990392.1"/>
    </source>
</evidence>
<dbReference type="OrthoDB" id="8193942at2759"/>
<reference evidence="1 2" key="1">
    <citation type="submission" date="2020-08" db="EMBL/GenBank/DDBJ databases">
        <title>Aphidius gifuensis genome sequencing and assembly.</title>
        <authorList>
            <person name="Du Z."/>
        </authorList>
    </citation>
    <scope>NUCLEOTIDE SEQUENCE [LARGE SCALE GENOMIC DNA]</scope>
    <source>
        <strain evidence="1">YNYX2018</strain>
        <tissue evidence="1">Adults</tissue>
    </source>
</reference>
<dbReference type="AlphaFoldDB" id="A0A835CNL7"/>
<accession>A0A835CNL7</accession>
<name>A0A835CNL7_APHGI</name>
<dbReference type="Proteomes" id="UP000639338">
    <property type="component" value="Unassembled WGS sequence"/>
</dbReference>
<protein>
    <submittedName>
        <fullName evidence="1">Uncharacterized protein</fullName>
    </submittedName>
</protein>
<dbReference type="EMBL" id="JACMRX010000004">
    <property type="protein sequence ID" value="KAF7990392.1"/>
    <property type="molecule type" value="Genomic_DNA"/>
</dbReference>